<feature type="compositionally biased region" description="Basic and acidic residues" evidence="1">
    <location>
        <begin position="533"/>
        <end position="555"/>
    </location>
</feature>
<protein>
    <submittedName>
        <fullName evidence="2">Uncharacterized protein</fullName>
    </submittedName>
</protein>
<dbReference type="Proteomes" id="UP001162164">
    <property type="component" value="Unassembled WGS sequence"/>
</dbReference>
<feature type="region of interest" description="Disordered" evidence="1">
    <location>
        <begin position="319"/>
        <end position="345"/>
    </location>
</feature>
<dbReference type="EMBL" id="JAPWTJ010000002">
    <property type="protein sequence ID" value="KAJ8986139.1"/>
    <property type="molecule type" value="Genomic_DNA"/>
</dbReference>
<organism evidence="2 3">
    <name type="scientific">Molorchus minor</name>
    <dbReference type="NCBI Taxonomy" id="1323400"/>
    <lineage>
        <taxon>Eukaryota</taxon>
        <taxon>Metazoa</taxon>
        <taxon>Ecdysozoa</taxon>
        <taxon>Arthropoda</taxon>
        <taxon>Hexapoda</taxon>
        <taxon>Insecta</taxon>
        <taxon>Pterygota</taxon>
        <taxon>Neoptera</taxon>
        <taxon>Endopterygota</taxon>
        <taxon>Coleoptera</taxon>
        <taxon>Polyphaga</taxon>
        <taxon>Cucujiformia</taxon>
        <taxon>Chrysomeloidea</taxon>
        <taxon>Cerambycidae</taxon>
        <taxon>Lamiinae</taxon>
        <taxon>Monochamini</taxon>
        <taxon>Molorchus</taxon>
    </lineage>
</organism>
<feature type="region of interest" description="Disordered" evidence="1">
    <location>
        <begin position="533"/>
        <end position="597"/>
    </location>
</feature>
<reference evidence="2" key="1">
    <citation type="journal article" date="2023" name="Insect Mol. Biol.">
        <title>Genome sequencing provides insights into the evolution of gene families encoding plant cell wall-degrading enzymes in longhorned beetles.</title>
        <authorList>
            <person name="Shin N.R."/>
            <person name="Okamura Y."/>
            <person name="Kirsch R."/>
            <person name="Pauchet Y."/>
        </authorList>
    </citation>
    <scope>NUCLEOTIDE SEQUENCE</scope>
    <source>
        <strain evidence="2">MMC_N1</strain>
    </source>
</reference>
<comment type="caution">
    <text evidence="2">The sequence shown here is derived from an EMBL/GenBank/DDBJ whole genome shotgun (WGS) entry which is preliminary data.</text>
</comment>
<name>A0ABQ9K8E2_9CUCU</name>
<sequence>MKNVRPCITCRDVISIAQKTGIKSVLLRKADSLFSTAGYTFGAPTPPPGSPYSPIPVAQLELLAKGFNSNIIIQQPDYPPSPKKIVDKHCDEKCCSSLRPQKACGCQLASPLKNAKYLEMVNGCSRTNPIEWSSINVKKEPGACQVAEISTSASPIVKLEVTSPTQKGGDHGMIGNIITGNGGNIPVGIAIARQRVQQEVITSPSLPPAGLLTTINSGAQIKELDPSATGGSMAATSTMGGHQGGALLQCSDDRGTGLAAWPVGGTHNQTLTAPTLWQYPGCYVDDDVILTGKEPLWIHCFIHFEAVFIRTNGAYGSTSDTNASRGVSASPRSYHRGSPSLPTTGIEPLQQAVVWPSYPQPSSVLLPSLPSMPPPPLQLLSSASSDYLASSTTLHQHTQTHSTRLVAVTTDAKRKIPMPIPATTLIKIETDATLDQTKTLQAVSAIGSNTGTVFTDQNMNPLLTTHLIYQHPTNLLVSQTPAGHFTRDMSYATPEAQVHEEELATVQDASNQTDSPICSEDDNTTHTVLEITESKRPDTVHEKEPESTEEFRDGKTPIAEEGPIFAEVEIVHPTTTTAEEQPQEQDTLGQVEPQNQI</sequence>
<gene>
    <name evidence="2" type="ORF">NQ317_005611</name>
</gene>
<proteinExistence type="predicted"/>
<evidence type="ECO:0000313" key="3">
    <source>
        <dbReference type="Proteomes" id="UP001162164"/>
    </source>
</evidence>
<accession>A0ABQ9K8E2</accession>
<keyword evidence="3" id="KW-1185">Reference proteome</keyword>
<feature type="compositionally biased region" description="Polar residues" evidence="1">
    <location>
        <begin position="319"/>
        <end position="331"/>
    </location>
</feature>
<feature type="compositionally biased region" description="Low complexity" evidence="1">
    <location>
        <begin position="574"/>
        <end position="587"/>
    </location>
</feature>
<evidence type="ECO:0000256" key="1">
    <source>
        <dbReference type="SAM" id="MobiDB-lite"/>
    </source>
</evidence>
<evidence type="ECO:0000313" key="2">
    <source>
        <dbReference type="EMBL" id="KAJ8986139.1"/>
    </source>
</evidence>